<evidence type="ECO:0000313" key="2">
    <source>
        <dbReference type="EMBL" id="EKX39618.1"/>
    </source>
</evidence>
<dbReference type="HOGENOM" id="CLU_1664047_0_0_1"/>
<protein>
    <submittedName>
        <fullName evidence="2 3">Uncharacterized protein</fullName>
    </submittedName>
</protein>
<dbReference type="KEGG" id="gtt:GUITHDRAFT_154395"/>
<gene>
    <name evidence="2" type="ORF">GUITHDRAFT_154395</name>
</gene>
<sequence>MSSDFFQEALGSKRKSTDGNVLGSGRRSSTEMLLEEVAREPHKLYVNRLMKSRGVGVKEMKGEEAKRRRISADATEREGANFVTKSTGQEQGRDTELVSLPRTSSYLSSLEEPAAVILTCIYDEIRTCVKALKRTEGLNARPHQGSLRSTKRRQGGWRI</sequence>
<name>L1ITQ4_GUITC</name>
<dbReference type="PaxDb" id="55529-EKX39618"/>
<dbReference type="AlphaFoldDB" id="L1ITQ4"/>
<feature type="compositionally biased region" description="Basic and acidic residues" evidence="1">
    <location>
        <begin position="60"/>
        <end position="79"/>
    </location>
</feature>
<evidence type="ECO:0000313" key="4">
    <source>
        <dbReference type="Proteomes" id="UP000011087"/>
    </source>
</evidence>
<dbReference type="RefSeq" id="XP_005826598.1">
    <property type="nucleotide sequence ID" value="XM_005826541.1"/>
</dbReference>
<accession>L1ITQ4</accession>
<dbReference type="EnsemblProtists" id="EKX39618">
    <property type="protein sequence ID" value="EKX39618"/>
    <property type="gene ID" value="GUITHDRAFT_154395"/>
</dbReference>
<dbReference type="Proteomes" id="UP000011087">
    <property type="component" value="Unassembled WGS sequence"/>
</dbReference>
<dbReference type="GeneID" id="17296339"/>
<evidence type="ECO:0000313" key="3">
    <source>
        <dbReference type="EnsemblProtists" id="EKX39618"/>
    </source>
</evidence>
<evidence type="ECO:0000256" key="1">
    <source>
        <dbReference type="SAM" id="MobiDB-lite"/>
    </source>
</evidence>
<reference evidence="2 4" key="1">
    <citation type="journal article" date="2012" name="Nature">
        <title>Algal genomes reveal evolutionary mosaicism and the fate of nucleomorphs.</title>
        <authorList>
            <consortium name="DOE Joint Genome Institute"/>
            <person name="Curtis B.A."/>
            <person name="Tanifuji G."/>
            <person name="Burki F."/>
            <person name="Gruber A."/>
            <person name="Irimia M."/>
            <person name="Maruyama S."/>
            <person name="Arias M.C."/>
            <person name="Ball S.G."/>
            <person name="Gile G.H."/>
            <person name="Hirakawa Y."/>
            <person name="Hopkins J.F."/>
            <person name="Kuo A."/>
            <person name="Rensing S.A."/>
            <person name="Schmutz J."/>
            <person name="Symeonidi A."/>
            <person name="Elias M."/>
            <person name="Eveleigh R.J."/>
            <person name="Herman E.K."/>
            <person name="Klute M.J."/>
            <person name="Nakayama T."/>
            <person name="Obornik M."/>
            <person name="Reyes-Prieto A."/>
            <person name="Armbrust E.V."/>
            <person name="Aves S.J."/>
            <person name="Beiko R.G."/>
            <person name="Coutinho P."/>
            <person name="Dacks J.B."/>
            <person name="Durnford D.G."/>
            <person name="Fast N.M."/>
            <person name="Green B.R."/>
            <person name="Grisdale C.J."/>
            <person name="Hempel F."/>
            <person name="Henrissat B."/>
            <person name="Hoppner M.P."/>
            <person name="Ishida K."/>
            <person name="Kim E."/>
            <person name="Koreny L."/>
            <person name="Kroth P.G."/>
            <person name="Liu Y."/>
            <person name="Malik S.B."/>
            <person name="Maier U.G."/>
            <person name="McRose D."/>
            <person name="Mock T."/>
            <person name="Neilson J.A."/>
            <person name="Onodera N.T."/>
            <person name="Poole A.M."/>
            <person name="Pritham E.J."/>
            <person name="Richards T.A."/>
            <person name="Rocap G."/>
            <person name="Roy S.W."/>
            <person name="Sarai C."/>
            <person name="Schaack S."/>
            <person name="Shirato S."/>
            <person name="Slamovits C.H."/>
            <person name="Spencer D.F."/>
            <person name="Suzuki S."/>
            <person name="Worden A.Z."/>
            <person name="Zauner S."/>
            <person name="Barry K."/>
            <person name="Bell C."/>
            <person name="Bharti A.K."/>
            <person name="Crow J.A."/>
            <person name="Grimwood J."/>
            <person name="Kramer R."/>
            <person name="Lindquist E."/>
            <person name="Lucas S."/>
            <person name="Salamov A."/>
            <person name="McFadden G.I."/>
            <person name="Lane C.E."/>
            <person name="Keeling P.J."/>
            <person name="Gray M.W."/>
            <person name="Grigoriev I.V."/>
            <person name="Archibald J.M."/>
        </authorList>
    </citation>
    <scope>NUCLEOTIDE SEQUENCE</scope>
    <source>
        <strain evidence="2 4">CCMP2712</strain>
    </source>
</reference>
<dbReference type="EMBL" id="JH993038">
    <property type="protein sequence ID" value="EKX39618.1"/>
    <property type="molecule type" value="Genomic_DNA"/>
</dbReference>
<reference evidence="3" key="3">
    <citation type="submission" date="2016-03" db="UniProtKB">
        <authorList>
            <consortium name="EnsemblProtists"/>
        </authorList>
    </citation>
    <scope>IDENTIFICATION</scope>
</reference>
<feature type="region of interest" description="Disordered" evidence="1">
    <location>
        <begin position="1"/>
        <end position="30"/>
    </location>
</feature>
<organism evidence="2">
    <name type="scientific">Guillardia theta (strain CCMP2712)</name>
    <name type="common">Cryptophyte</name>
    <dbReference type="NCBI Taxonomy" id="905079"/>
    <lineage>
        <taxon>Eukaryota</taxon>
        <taxon>Cryptophyceae</taxon>
        <taxon>Pyrenomonadales</taxon>
        <taxon>Geminigeraceae</taxon>
        <taxon>Guillardia</taxon>
    </lineage>
</organism>
<keyword evidence="4" id="KW-1185">Reference proteome</keyword>
<proteinExistence type="predicted"/>
<feature type="region of interest" description="Disordered" evidence="1">
    <location>
        <begin position="60"/>
        <end position="93"/>
    </location>
</feature>
<reference evidence="4" key="2">
    <citation type="submission" date="2012-11" db="EMBL/GenBank/DDBJ databases">
        <authorList>
            <person name="Kuo A."/>
            <person name="Curtis B.A."/>
            <person name="Tanifuji G."/>
            <person name="Burki F."/>
            <person name="Gruber A."/>
            <person name="Irimia M."/>
            <person name="Maruyama S."/>
            <person name="Arias M.C."/>
            <person name="Ball S.G."/>
            <person name="Gile G.H."/>
            <person name="Hirakawa Y."/>
            <person name="Hopkins J.F."/>
            <person name="Rensing S.A."/>
            <person name="Schmutz J."/>
            <person name="Symeonidi A."/>
            <person name="Elias M."/>
            <person name="Eveleigh R.J."/>
            <person name="Herman E.K."/>
            <person name="Klute M.J."/>
            <person name="Nakayama T."/>
            <person name="Obornik M."/>
            <person name="Reyes-Prieto A."/>
            <person name="Armbrust E.V."/>
            <person name="Aves S.J."/>
            <person name="Beiko R.G."/>
            <person name="Coutinho P."/>
            <person name="Dacks J.B."/>
            <person name="Durnford D.G."/>
            <person name="Fast N.M."/>
            <person name="Green B.R."/>
            <person name="Grisdale C."/>
            <person name="Hempe F."/>
            <person name="Henrissat B."/>
            <person name="Hoppner M.P."/>
            <person name="Ishida K.-I."/>
            <person name="Kim E."/>
            <person name="Koreny L."/>
            <person name="Kroth P.G."/>
            <person name="Liu Y."/>
            <person name="Malik S.-B."/>
            <person name="Maier U.G."/>
            <person name="McRose D."/>
            <person name="Mock T."/>
            <person name="Neilson J.A."/>
            <person name="Onodera N.T."/>
            <person name="Poole A.M."/>
            <person name="Pritham E.J."/>
            <person name="Richards T.A."/>
            <person name="Rocap G."/>
            <person name="Roy S.W."/>
            <person name="Sarai C."/>
            <person name="Schaack S."/>
            <person name="Shirato S."/>
            <person name="Slamovits C.H."/>
            <person name="Spencer D.F."/>
            <person name="Suzuki S."/>
            <person name="Worden A.Z."/>
            <person name="Zauner S."/>
            <person name="Barry K."/>
            <person name="Bell C."/>
            <person name="Bharti A.K."/>
            <person name="Crow J.A."/>
            <person name="Grimwood J."/>
            <person name="Kramer R."/>
            <person name="Lindquist E."/>
            <person name="Lucas S."/>
            <person name="Salamov A."/>
            <person name="McFadden G.I."/>
            <person name="Lane C.E."/>
            <person name="Keeling P.J."/>
            <person name="Gray M.W."/>
            <person name="Grigoriev I.V."/>
            <person name="Archibald J.M."/>
        </authorList>
    </citation>
    <scope>NUCLEOTIDE SEQUENCE</scope>
    <source>
        <strain evidence="4">CCMP2712</strain>
    </source>
</reference>